<accession>A0A0F9LWQ9</accession>
<reference evidence="1" key="1">
    <citation type="journal article" date="2015" name="Nature">
        <title>Complex archaea that bridge the gap between prokaryotes and eukaryotes.</title>
        <authorList>
            <person name="Spang A."/>
            <person name="Saw J.H."/>
            <person name="Jorgensen S.L."/>
            <person name="Zaremba-Niedzwiedzka K."/>
            <person name="Martijn J."/>
            <person name="Lind A.E."/>
            <person name="van Eijk R."/>
            <person name="Schleper C."/>
            <person name="Guy L."/>
            <person name="Ettema T.J."/>
        </authorList>
    </citation>
    <scope>NUCLEOTIDE SEQUENCE</scope>
</reference>
<protein>
    <submittedName>
        <fullName evidence="1">Uncharacterized protein</fullName>
    </submittedName>
</protein>
<organism evidence="1">
    <name type="scientific">marine sediment metagenome</name>
    <dbReference type="NCBI Taxonomy" id="412755"/>
    <lineage>
        <taxon>unclassified sequences</taxon>
        <taxon>metagenomes</taxon>
        <taxon>ecological metagenomes</taxon>
    </lineage>
</organism>
<name>A0A0F9LWQ9_9ZZZZ</name>
<comment type="caution">
    <text evidence="1">The sequence shown here is derived from an EMBL/GenBank/DDBJ whole genome shotgun (WGS) entry which is preliminary data.</text>
</comment>
<proteinExistence type="predicted"/>
<evidence type="ECO:0000313" key="1">
    <source>
        <dbReference type="EMBL" id="KKM91571.1"/>
    </source>
</evidence>
<sequence>MMDFLPEKAALLEALKARMTPEAWERLDEVERDTIALIIRGRCTKTIEAAFAEFAELVMRASPSQKTAKS</sequence>
<dbReference type="AlphaFoldDB" id="A0A0F9LWQ9"/>
<gene>
    <name evidence="1" type="ORF">LCGC14_1227090</name>
</gene>
<dbReference type="EMBL" id="LAZR01006514">
    <property type="protein sequence ID" value="KKM91571.1"/>
    <property type="molecule type" value="Genomic_DNA"/>
</dbReference>